<reference evidence="1 2" key="2">
    <citation type="submission" date="2019-01" db="EMBL/GenBank/DDBJ databases">
        <title>Tautonia sociabilis, a novel thermotolerant planctomycete of Isosphaeraceae family, isolated from a 4000 m deep subterranean habitat.</title>
        <authorList>
            <person name="Kovaleva O.L."/>
            <person name="Elcheninov A.G."/>
            <person name="Van Heerden E."/>
            <person name="Toshchakov S.V."/>
            <person name="Novikov A."/>
            <person name="Bonch-Osmolovskaya E.A."/>
            <person name="Kublanov I.V."/>
        </authorList>
    </citation>
    <scope>NUCLEOTIDE SEQUENCE [LARGE SCALE GENOMIC DNA]</scope>
    <source>
        <strain evidence="1 2">GM2012</strain>
    </source>
</reference>
<dbReference type="AlphaFoldDB" id="A0A432MP41"/>
<proteinExistence type="predicted"/>
<protein>
    <submittedName>
        <fullName evidence="1">Uncharacterized protein</fullName>
    </submittedName>
</protein>
<organism evidence="1 2">
    <name type="scientific">Tautonia sociabilis</name>
    <dbReference type="NCBI Taxonomy" id="2080755"/>
    <lineage>
        <taxon>Bacteria</taxon>
        <taxon>Pseudomonadati</taxon>
        <taxon>Planctomycetota</taxon>
        <taxon>Planctomycetia</taxon>
        <taxon>Isosphaerales</taxon>
        <taxon>Isosphaeraceae</taxon>
        <taxon>Tautonia</taxon>
    </lineage>
</organism>
<dbReference type="EMBL" id="RYZH01000006">
    <property type="protein sequence ID" value="RUL88876.1"/>
    <property type="molecule type" value="Genomic_DNA"/>
</dbReference>
<keyword evidence="2" id="KW-1185">Reference proteome</keyword>
<name>A0A432MP41_9BACT</name>
<evidence type="ECO:0000313" key="1">
    <source>
        <dbReference type="EMBL" id="RUL88876.1"/>
    </source>
</evidence>
<dbReference type="RefSeq" id="WP_126724127.1">
    <property type="nucleotide sequence ID" value="NZ_RYZH01000006.1"/>
</dbReference>
<reference evidence="1 2" key="1">
    <citation type="submission" date="2018-12" db="EMBL/GenBank/DDBJ databases">
        <authorList>
            <person name="Toschakov S.V."/>
        </authorList>
    </citation>
    <scope>NUCLEOTIDE SEQUENCE [LARGE SCALE GENOMIC DNA]</scope>
    <source>
        <strain evidence="1 2">GM2012</strain>
    </source>
</reference>
<accession>A0A432MP41</accession>
<dbReference type="Proteomes" id="UP000280296">
    <property type="component" value="Unassembled WGS sequence"/>
</dbReference>
<evidence type="ECO:0000313" key="2">
    <source>
        <dbReference type="Proteomes" id="UP000280296"/>
    </source>
</evidence>
<comment type="caution">
    <text evidence="1">The sequence shown here is derived from an EMBL/GenBank/DDBJ whole genome shotgun (WGS) entry which is preliminary data.</text>
</comment>
<gene>
    <name evidence="1" type="ORF">TsocGM_04505</name>
</gene>
<sequence length="72" mass="7813">MFATPRHSRSRRAARFSPAVDSLSARVLPVAPMPTMDPPPEPPPAEIAPIDQEMLDLLAEFDAVCRSGAEDI</sequence>